<gene>
    <name evidence="2" type="ORF">B0T19DRAFT_472530</name>
</gene>
<accession>A0AAE0J6Z5</accession>
<keyword evidence="1" id="KW-0472">Membrane</keyword>
<organism evidence="2 3">
    <name type="scientific">Cercophora scortea</name>
    <dbReference type="NCBI Taxonomy" id="314031"/>
    <lineage>
        <taxon>Eukaryota</taxon>
        <taxon>Fungi</taxon>
        <taxon>Dikarya</taxon>
        <taxon>Ascomycota</taxon>
        <taxon>Pezizomycotina</taxon>
        <taxon>Sordariomycetes</taxon>
        <taxon>Sordariomycetidae</taxon>
        <taxon>Sordariales</taxon>
        <taxon>Lasiosphaeriaceae</taxon>
        <taxon>Cercophora</taxon>
    </lineage>
</organism>
<feature type="transmembrane region" description="Helical" evidence="1">
    <location>
        <begin position="73"/>
        <end position="95"/>
    </location>
</feature>
<keyword evidence="3" id="KW-1185">Reference proteome</keyword>
<evidence type="ECO:0000256" key="1">
    <source>
        <dbReference type="SAM" id="Phobius"/>
    </source>
</evidence>
<dbReference type="AlphaFoldDB" id="A0AAE0J6Z5"/>
<keyword evidence="1" id="KW-0812">Transmembrane</keyword>
<protein>
    <submittedName>
        <fullName evidence="2">Uncharacterized protein</fullName>
    </submittedName>
</protein>
<sequence length="347" mass="38217">MPTCAQQAQPALYGLGIRTAFYLLWYGTILAAWAAPSELPLLRLTTSLFIGGEFLSLAILASDATGADRITVVDAYIMLLLTYGTCYALIPRYIWGALTGWNPFWDPGRWPRVPATGVFVVLELVGVLAVTSFQMWFWTSGRDGGGSDGVLCDNGGWGFFFAQVPIDAGLFVAVNIVFVVVVLVCATVGLGMWVGVCWPPRWIRRRERRFEREVWRAEERGEEYAWRRTLQFWASVVDTTVVSVVVVAVELTVQWNGLNGVGDVDTAAQTIPLVVAGGLLARVVYAWFFPAHDRKVRKALSARRKGLVVRPEKGFGMPPGMDRVYVRQERVYVASETVEGGGEAAGA</sequence>
<feature type="transmembrane region" description="Helical" evidence="1">
    <location>
        <begin position="41"/>
        <end position="61"/>
    </location>
</feature>
<reference evidence="2" key="1">
    <citation type="journal article" date="2023" name="Mol. Phylogenet. Evol.">
        <title>Genome-scale phylogeny and comparative genomics of the fungal order Sordariales.</title>
        <authorList>
            <person name="Hensen N."/>
            <person name="Bonometti L."/>
            <person name="Westerberg I."/>
            <person name="Brannstrom I.O."/>
            <person name="Guillou S."/>
            <person name="Cros-Aarteil S."/>
            <person name="Calhoun S."/>
            <person name="Haridas S."/>
            <person name="Kuo A."/>
            <person name="Mondo S."/>
            <person name="Pangilinan J."/>
            <person name="Riley R."/>
            <person name="LaButti K."/>
            <person name="Andreopoulos B."/>
            <person name="Lipzen A."/>
            <person name="Chen C."/>
            <person name="Yan M."/>
            <person name="Daum C."/>
            <person name="Ng V."/>
            <person name="Clum A."/>
            <person name="Steindorff A."/>
            <person name="Ohm R.A."/>
            <person name="Martin F."/>
            <person name="Silar P."/>
            <person name="Natvig D.O."/>
            <person name="Lalanne C."/>
            <person name="Gautier V."/>
            <person name="Ament-Velasquez S.L."/>
            <person name="Kruys A."/>
            <person name="Hutchinson M.I."/>
            <person name="Powell A.J."/>
            <person name="Barry K."/>
            <person name="Miller A.N."/>
            <person name="Grigoriev I.V."/>
            <person name="Debuchy R."/>
            <person name="Gladieux P."/>
            <person name="Hiltunen Thoren M."/>
            <person name="Johannesson H."/>
        </authorList>
    </citation>
    <scope>NUCLEOTIDE SEQUENCE</scope>
    <source>
        <strain evidence="2">SMH4131-1</strain>
    </source>
</reference>
<proteinExistence type="predicted"/>
<feature type="transmembrane region" description="Helical" evidence="1">
    <location>
        <begin position="115"/>
        <end position="138"/>
    </location>
</feature>
<feature type="transmembrane region" description="Helical" evidence="1">
    <location>
        <begin position="172"/>
        <end position="198"/>
    </location>
</feature>
<evidence type="ECO:0000313" key="2">
    <source>
        <dbReference type="EMBL" id="KAK3337675.1"/>
    </source>
</evidence>
<feature type="transmembrane region" description="Helical" evidence="1">
    <location>
        <begin position="269"/>
        <end position="288"/>
    </location>
</feature>
<feature type="transmembrane region" description="Helical" evidence="1">
    <location>
        <begin position="12"/>
        <end position="35"/>
    </location>
</feature>
<keyword evidence="1" id="KW-1133">Transmembrane helix</keyword>
<dbReference type="EMBL" id="JAUEPO010000001">
    <property type="protein sequence ID" value="KAK3337675.1"/>
    <property type="molecule type" value="Genomic_DNA"/>
</dbReference>
<feature type="transmembrane region" description="Helical" evidence="1">
    <location>
        <begin position="150"/>
        <end position="166"/>
    </location>
</feature>
<evidence type="ECO:0000313" key="3">
    <source>
        <dbReference type="Proteomes" id="UP001286456"/>
    </source>
</evidence>
<feature type="transmembrane region" description="Helical" evidence="1">
    <location>
        <begin position="230"/>
        <end position="249"/>
    </location>
</feature>
<comment type="caution">
    <text evidence="2">The sequence shown here is derived from an EMBL/GenBank/DDBJ whole genome shotgun (WGS) entry which is preliminary data.</text>
</comment>
<reference evidence="2" key="2">
    <citation type="submission" date="2023-06" db="EMBL/GenBank/DDBJ databases">
        <authorList>
            <consortium name="Lawrence Berkeley National Laboratory"/>
            <person name="Haridas S."/>
            <person name="Hensen N."/>
            <person name="Bonometti L."/>
            <person name="Westerberg I."/>
            <person name="Brannstrom I.O."/>
            <person name="Guillou S."/>
            <person name="Cros-Aarteil S."/>
            <person name="Calhoun S."/>
            <person name="Kuo A."/>
            <person name="Mondo S."/>
            <person name="Pangilinan J."/>
            <person name="Riley R."/>
            <person name="Labutti K."/>
            <person name="Andreopoulos B."/>
            <person name="Lipzen A."/>
            <person name="Chen C."/>
            <person name="Yanf M."/>
            <person name="Daum C."/>
            <person name="Ng V."/>
            <person name="Clum A."/>
            <person name="Steindorff A."/>
            <person name="Ohm R."/>
            <person name="Martin F."/>
            <person name="Silar P."/>
            <person name="Natvig D."/>
            <person name="Lalanne C."/>
            <person name="Gautier V."/>
            <person name="Ament-Velasquez S.L."/>
            <person name="Kruys A."/>
            <person name="Hutchinson M.I."/>
            <person name="Powell A.J."/>
            <person name="Barry K."/>
            <person name="Miller A.N."/>
            <person name="Grigoriev I.V."/>
            <person name="Debuchy R."/>
            <person name="Gladieux P."/>
            <person name="Thoren M.H."/>
            <person name="Johannesson H."/>
        </authorList>
    </citation>
    <scope>NUCLEOTIDE SEQUENCE</scope>
    <source>
        <strain evidence="2">SMH4131-1</strain>
    </source>
</reference>
<name>A0AAE0J6Z5_9PEZI</name>
<dbReference type="Proteomes" id="UP001286456">
    <property type="component" value="Unassembled WGS sequence"/>
</dbReference>